<sequence>MEIVKIVCSECNTLNSSKGKSKEETVTCKQCHSELDNPFVVEADDENCMLHIKENSIAVLVDFYSTTCGPCMAMYEDYEDAALGFGSTVRFLKINADKHQKAAKEYGVGALPTIIAFKEGEEVGRISRQLSQVELTLWAQDLETL</sequence>
<keyword evidence="7" id="KW-1185">Reference proteome</keyword>
<dbReference type="Gene3D" id="3.40.30.10">
    <property type="entry name" value="Glutaredoxin"/>
    <property type="match status" value="1"/>
</dbReference>
<dbReference type="Pfam" id="PF00085">
    <property type="entry name" value="Thioredoxin"/>
    <property type="match status" value="1"/>
</dbReference>
<dbReference type="PROSITE" id="PS51352">
    <property type="entry name" value="THIOREDOXIN_2"/>
    <property type="match status" value="1"/>
</dbReference>
<dbReference type="PANTHER" id="PTHR45663:SF11">
    <property type="entry name" value="GEO12009P1"/>
    <property type="match status" value="1"/>
</dbReference>
<dbReference type="SUPFAM" id="SSF52833">
    <property type="entry name" value="Thioredoxin-like"/>
    <property type="match status" value="1"/>
</dbReference>
<evidence type="ECO:0000256" key="1">
    <source>
        <dbReference type="ARBA" id="ARBA00022448"/>
    </source>
</evidence>
<proteinExistence type="predicted"/>
<keyword evidence="3" id="KW-1015">Disulfide bond</keyword>
<dbReference type="KEGG" id="ssei:FJR45_06220"/>
<dbReference type="Proteomes" id="UP000593719">
    <property type="component" value="Chromosome"/>
</dbReference>
<evidence type="ECO:0000259" key="5">
    <source>
        <dbReference type="PROSITE" id="PS51352"/>
    </source>
</evidence>
<protein>
    <recommendedName>
        <fullName evidence="5">Thioredoxin domain-containing protein</fullName>
    </recommendedName>
</protein>
<dbReference type="GO" id="GO:0005737">
    <property type="term" value="C:cytoplasm"/>
    <property type="evidence" value="ECO:0007669"/>
    <property type="project" value="TreeGrafter"/>
</dbReference>
<dbReference type="PANTHER" id="PTHR45663">
    <property type="entry name" value="GEO12009P1"/>
    <property type="match status" value="1"/>
</dbReference>
<dbReference type="PROSITE" id="PS00194">
    <property type="entry name" value="THIOREDOXIN_1"/>
    <property type="match status" value="1"/>
</dbReference>
<evidence type="ECO:0000313" key="7">
    <source>
        <dbReference type="Proteomes" id="UP000593719"/>
    </source>
</evidence>
<keyword evidence="4" id="KW-0676">Redox-active center</keyword>
<feature type="domain" description="Thioredoxin" evidence="5">
    <location>
        <begin position="3"/>
        <end position="145"/>
    </location>
</feature>
<dbReference type="AlphaFoldDB" id="A0A7M1B1D2"/>
<dbReference type="EMBL" id="CP041235">
    <property type="protein sequence ID" value="QOP43569.1"/>
    <property type="molecule type" value="Genomic_DNA"/>
</dbReference>
<evidence type="ECO:0000256" key="4">
    <source>
        <dbReference type="ARBA" id="ARBA00023284"/>
    </source>
</evidence>
<evidence type="ECO:0000313" key="6">
    <source>
        <dbReference type="EMBL" id="QOP43569.1"/>
    </source>
</evidence>
<organism evidence="6 7">
    <name type="scientific">Sulfurimonas sediminis</name>
    <dbReference type="NCBI Taxonomy" id="2590020"/>
    <lineage>
        <taxon>Bacteria</taxon>
        <taxon>Pseudomonadati</taxon>
        <taxon>Campylobacterota</taxon>
        <taxon>Epsilonproteobacteria</taxon>
        <taxon>Campylobacterales</taxon>
        <taxon>Sulfurimonadaceae</taxon>
        <taxon>Sulfurimonas</taxon>
    </lineage>
</organism>
<evidence type="ECO:0000256" key="3">
    <source>
        <dbReference type="ARBA" id="ARBA00023157"/>
    </source>
</evidence>
<dbReference type="InterPro" id="IPR017937">
    <property type="entry name" value="Thioredoxin_CS"/>
</dbReference>
<dbReference type="CDD" id="cd02947">
    <property type="entry name" value="TRX_family"/>
    <property type="match status" value="1"/>
</dbReference>
<dbReference type="InterPro" id="IPR013766">
    <property type="entry name" value="Thioredoxin_domain"/>
</dbReference>
<keyword evidence="1" id="KW-0813">Transport</keyword>
<accession>A0A7M1B1D2</accession>
<dbReference type="GO" id="GO:0015035">
    <property type="term" value="F:protein-disulfide reductase activity"/>
    <property type="evidence" value="ECO:0007669"/>
    <property type="project" value="TreeGrafter"/>
</dbReference>
<reference evidence="6 7" key="1">
    <citation type="submission" date="2019-06" db="EMBL/GenBank/DDBJ databases">
        <title>Sulfurimonas gotlandica sp. nov., a chemoautotrophic and psychrotolerant epsilonproteobacterium isolated from a pelagic redoxcline, and an emended description of the genus Sulfurimonas.</title>
        <authorList>
            <person name="Wang S."/>
            <person name="Jiang L."/>
            <person name="Shao Z."/>
        </authorList>
    </citation>
    <scope>NUCLEOTIDE SEQUENCE [LARGE SCALE GENOMIC DNA]</scope>
    <source>
        <strain evidence="6 7">S2-6</strain>
    </source>
</reference>
<dbReference type="InterPro" id="IPR036249">
    <property type="entry name" value="Thioredoxin-like_sf"/>
</dbReference>
<keyword evidence="2" id="KW-0249">Electron transport</keyword>
<gene>
    <name evidence="6" type="ORF">FJR45_06220</name>
</gene>
<name>A0A7M1B1D2_9BACT</name>
<dbReference type="RefSeq" id="WP_193151848.1">
    <property type="nucleotide sequence ID" value="NZ_CP041235.1"/>
</dbReference>
<evidence type="ECO:0000256" key="2">
    <source>
        <dbReference type="ARBA" id="ARBA00022982"/>
    </source>
</evidence>